<dbReference type="InterPro" id="IPR036188">
    <property type="entry name" value="FAD/NAD-bd_sf"/>
</dbReference>
<dbReference type="GO" id="GO:0005829">
    <property type="term" value="C:cytosol"/>
    <property type="evidence" value="ECO:0007669"/>
    <property type="project" value="TreeGrafter"/>
</dbReference>
<keyword evidence="9 12" id="KW-0520">NAD</keyword>
<evidence type="ECO:0000256" key="5">
    <source>
        <dbReference type="ARBA" id="ARBA00022490"/>
    </source>
</evidence>
<dbReference type="InterPro" id="IPR026904">
    <property type="entry name" value="MnmG_C"/>
</dbReference>
<dbReference type="InterPro" id="IPR049312">
    <property type="entry name" value="GIDA_C_N"/>
</dbReference>
<dbReference type="FunFam" id="3.50.50.60:FF:000010">
    <property type="entry name" value="tRNA uridine 5-carboxymethylaminomethyl modification enzyme MnmG"/>
    <property type="match status" value="1"/>
</dbReference>
<dbReference type="KEGG" id="aade:C3B56_00113"/>
<feature type="binding site" evidence="12">
    <location>
        <position position="181"/>
    </location>
    <ligand>
        <name>FAD</name>
        <dbReference type="ChEBI" id="CHEBI:57692"/>
    </ligand>
</feature>
<dbReference type="Proteomes" id="UP000274458">
    <property type="component" value="Chromosome"/>
</dbReference>
<keyword evidence="7 12" id="KW-0819">tRNA processing</keyword>
<dbReference type="InterPro" id="IPR044920">
    <property type="entry name" value="MnmG_C_subdom_sf"/>
</dbReference>
<dbReference type="RefSeq" id="WP_126071490.1">
    <property type="nucleotide sequence ID" value="NZ_CP026513.1"/>
</dbReference>
<dbReference type="Gene3D" id="1.10.150.570">
    <property type="entry name" value="GidA associated domain, C-terminal subdomain"/>
    <property type="match status" value="1"/>
</dbReference>
<dbReference type="PROSITE" id="PS01281">
    <property type="entry name" value="GIDA_2"/>
    <property type="match status" value="1"/>
</dbReference>
<feature type="binding site" evidence="12">
    <location>
        <position position="125"/>
    </location>
    <ligand>
        <name>FAD</name>
        <dbReference type="ChEBI" id="CHEBI:57692"/>
    </ligand>
</feature>
<evidence type="ECO:0000256" key="12">
    <source>
        <dbReference type="HAMAP-Rule" id="MF_00129"/>
    </source>
</evidence>
<keyword evidence="8 12" id="KW-0274">FAD</keyword>
<evidence type="ECO:0000313" key="15">
    <source>
        <dbReference type="EMBL" id="AZP36224.1"/>
    </source>
</evidence>
<dbReference type="InterPro" id="IPR002218">
    <property type="entry name" value="MnmG-rel"/>
</dbReference>
<comment type="subunit">
    <text evidence="10 12">Homodimer. Heterotetramer of two MnmE and two MnmG subunits.</text>
</comment>
<keyword evidence="13" id="KW-0812">Transmembrane</keyword>
<evidence type="ECO:0000256" key="9">
    <source>
        <dbReference type="ARBA" id="ARBA00023027"/>
    </source>
</evidence>
<dbReference type="GO" id="GO:0030488">
    <property type="term" value="P:tRNA methylation"/>
    <property type="evidence" value="ECO:0007669"/>
    <property type="project" value="TreeGrafter"/>
</dbReference>
<evidence type="ECO:0000256" key="4">
    <source>
        <dbReference type="ARBA" id="ARBA00020461"/>
    </source>
</evidence>
<comment type="function">
    <text evidence="2 12">NAD-binding protein involved in the addition of a carboxymethylaminomethyl (cmnm) group at the wobble position (U34) of certain tRNAs, forming tRNA-cmnm(5)s(2)U34.</text>
</comment>
<dbReference type="NCBIfam" id="TIGR00136">
    <property type="entry name" value="mnmG_gidA"/>
    <property type="match status" value="1"/>
</dbReference>
<comment type="similarity">
    <text evidence="3 12">Belongs to the MnmG family.</text>
</comment>
<feature type="domain" description="tRNA uridine 5-carboxymethylaminomethyl modification enzyme C-terminal subdomain" evidence="14">
    <location>
        <begin position="545"/>
        <end position="616"/>
    </location>
</feature>
<dbReference type="FunFam" id="3.50.50.60:FF:000002">
    <property type="entry name" value="tRNA uridine 5-carboxymethylaminomethyl modification enzyme MnmG"/>
    <property type="match status" value="1"/>
</dbReference>
<dbReference type="Pfam" id="PF01134">
    <property type="entry name" value="GIDA"/>
    <property type="match status" value="1"/>
</dbReference>
<comment type="subcellular location">
    <subcellularLocation>
        <location evidence="12">Cytoplasm</location>
    </subcellularLocation>
</comment>
<proteinExistence type="inferred from homology"/>
<dbReference type="InterPro" id="IPR040131">
    <property type="entry name" value="MnmG_N"/>
</dbReference>
<keyword evidence="13" id="KW-0472">Membrane</keyword>
<dbReference type="OrthoDB" id="9815560at2"/>
<dbReference type="SMART" id="SM01228">
    <property type="entry name" value="GIDA_assoc_3"/>
    <property type="match status" value="1"/>
</dbReference>
<dbReference type="PANTHER" id="PTHR11806:SF0">
    <property type="entry name" value="PROTEIN MTO1 HOMOLOG, MITOCHONDRIAL"/>
    <property type="match status" value="1"/>
</dbReference>
<protein>
    <recommendedName>
        <fullName evidence="4 12">tRNA uridine 5-carboxymethylaminomethyl modification enzyme MnmG</fullName>
    </recommendedName>
    <alternativeName>
        <fullName evidence="11 12">Glucose-inhibited division protein A</fullName>
    </alternativeName>
</protein>
<feature type="binding site" evidence="12">
    <location>
        <position position="371"/>
    </location>
    <ligand>
        <name>FAD</name>
        <dbReference type="ChEBI" id="CHEBI:57692"/>
    </ligand>
</feature>
<evidence type="ECO:0000256" key="7">
    <source>
        <dbReference type="ARBA" id="ARBA00022694"/>
    </source>
</evidence>
<evidence type="ECO:0000313" key="16">
    <source>
        <dbReference type="Proteomes" id="UP000274458"/>
    </source>
</evidence>
<dbReference type="PROSITE" id="PS01280">
    <property type="entry name" value="GIDA_1"/>
    <property type="match status" value="1"/>
</dbReference>
<evidence type="ECO:0000256" key="13">
    <source>
        <dbReference type="SAM" id="Phobius"/>
    </source>
</evidence>
<dbReference type="Pfam" id="PF21680">
    <property type="entry name" value="GIDA_C_1st"/>
    <property type="match status" value="1"/>
</dbReference>
<evidence type="ECO:0000259" key="14">
    <source>
        <dbReference type="SMART" id="SM01228"/>
    </source>
</evidence>
<evidence type="ECO:0000256" key="2">
    <source>
        <dbReference type="ARBA" id="ARBA00003717"/>
    </source>
</evidence>
<evidence type="ECO:0000256" key="8">
    <source>
        <dbReference type="ARBA" id="ARBA00022827"/>
    </source>
</evidence>
<gene>
    <name evidence="12 15" type="primary">mnmG</name>
    <name evidence="12" type="synonym">gidA</name>
    <name evidence="15" type="ORF">C3B56_00113</name>
</gene>
<dbReference type="InterPro" id="IPR047001">
    <property type="entry name" value="MnmG_C_subdom"/>
</dbReference>
<evidence type="ECO:0000256" key="1">
    <source>
        <dbReference type="ARBA" id="ARBA00001974"/>
    </source>
</evidence>
<dbReference type="AlphaFoldDB" id="A0A3Q9CP38"/>
<keyword evidence="13" id="KW-1133">Transmembrane helix</keyword>
<dbReference type="InterPro" id="IPR004416">
    <property type="entry name" value="MnmG"/>
</dbReference>
<evidence type="ECO:0000256" key="3">
    <source>
        <dbReference type="ARBA" id="ARBA00007653"/>
    </source>
</evidence>
<dbReference type="Gene3D" id="3.50.50.60">
    <property type="entry name" value="FAD/NAD(P)-binding domain"/>
    <property type="match status" value="2"/>
</dbReference>
<dbReference type="Gene3D" id="1.10.10.1800">
    <property type="entry name" value="tRNA uridine 5-carboxymethylaminomethyl modification enzyme MnmG/GidA"/>
    <property type="match status" value="1"/>
</dbReference>
<dbReference type="PANTHER" id="PTHR11806">
    <property type="entry name" value="GLUCOSE INHIBITED DIVISION PROTEIN A"/>
    <property type="match status" value="1"/>
</dbReference>
<comment type="cofactor">
    <cofactor evidence="1 12">
        <name>FAD</name>
        <dbReference type="ChEBI" id="CHEBI:57692"/>
    </cofactor>
</comment>
<feature type="binding site" evidence="12">
    <location>
        <begin position="13"/>
        <end position="18"/>
    </location>
    <ligand>
        <name>FAD</name>
        <dbReference type="ChEBI" id="CHEBI:57692"/>
    </ligand>
</feature>
<reference evidence="15 16" key="1">
    <citation type="journal article" date="2018" name="Genome Biol. Evol.">
        <title>Partnering With a Pest: Genomes of Hemlock Woolly Adelgid Symbionts Reveal Atypical Nutritional Provisioning Patterns in Dual-Obligate Bacteria.</title>
        <authorList>
            <person name="Weglarz K.M."/>
            <person name="Havill N.P."/>
            <person name="Burke G.R."/>
            <person name="von Dohlen C.D."/>
        </authorList>
    </citation>
    <scope>NUCLEOTIDE SEQUENCE [LARGE SCALE GENOMIC DNA]</scope>
    <source>
        <strain evidence="15">ENA</strain>
    </source>
</reference>
<keyword evidence="5 12" id="KW-0963">Cytoplasm</keyword>
<evidence type="ECO:0000256" key="10">
    <source>
        <dbReference type="ARBA" id="ARBA00025948"/>
    </source>
</evidence>
<accession>A0A3Q9CP38</accession>
<feature type="binding site" evidence="12">
    <location>
        <begin position="274"/>
        <end position="288"/>
    </location>
    <ligand>
        <name>NAD(+)</name>
        <dbReference type="ChEBI" id="CHEBI:57540"/>
    </ligand>
</feature>
<dbReference type="FunFam" id="1.10.150.570:FF:000001">
    <property type="entry name" value="tRNA uridine 5-carboxymethylaminomethyl modification enzyme MnmG"/>
    <property type="match status" value="1"/>
</dbReference>
<evidence type="ECO:0000256" key="6">
    <source>
        <dbReference type="ARBA" id="ARBA00022630"/>
    </source>
</evidence>
<dbReference type="InterPro" id="IPR020595">
    <property type="entry name" value="MnmG-rel_CS"/>
</dbReference>
<dbReference type="Pfam" id="PF13932">
    <property type="entry name" value="SAM_GIDA_C"/>
    <property type="match status" value="1"/>
</dbReference>
<dbReference type="SUPFAM" id="SSF51905">
    <property type="entry name" value="FAD/NAD(P)-binding domain"/>
    <property type="match status" value="1"/>
</dbReference>
<keyword evidence="16" id="KW-1185">Reference proteome</keyword>
<dbReference type="GO" id="GO:0050660">
    <property type="term" value="F:flavin adenine dinucleotide binding"/>
    <property type="evidence" value="ECO:0007669"/>
    <property type="project" value="UniProtKB-UniRule"/>
</dbReference>
<dbReference type="EMBL" id="CP026513">
    <property type="protein sequence ID" value="AZP36224.1"/>
    <property type="molecule type" value="Genomic_DNA"/>
</dbReference>
<organism evidence="15 16">
    <name type="scientific">Candidatus Annandia adelgestsuga</name>
    <dbReference type="NCBI Taxonomy" id="1302411"/>
    <lineage>
        <taxon>Bacteria</taxon>
        <taxon>Pseudomonadati</taxon>
        <taxon>Pseudomonadota</taxon>
        <taxon>Gammaproteobacteria</taxon>
        <taxon>Enterobacterales</taxon>
        <taxon>Enterobacteriaceae</taxon>
        <taxon>Candidatus Annandia</taxon>
    </lineage>
</organism>
<dbReference type="GO" id="GO:0002098">
    <property type="term" value="P:tRNA wobble uridine modification"/>
    <property type="evidence" value="ECO:0007669"/>
    <property type="project" value="InterPro"/>
</dbReference>
<sequence length="629" mass="72663">MNFLNKFDIIIIGAGHAGTEAAIACDNMKRKTLLITQNINTIGQMSCNPAIGGIGKSHLVKEIDALGGLMAKAIDYSGIQFKILNSSKGPAVRSTRAQADRILYKKFIFNTLKKKKYITILESEVIKLIIKKYNIINGIKTNNNLKFYSNIIILTVGTFLSGKIHIGLNKYDGGRENELPSKKLSNNLNNLPFKINRLKTGTPPRINKNTINFKILKKQYSDIPVPNFSFMGELYNHPPQIPCYITNTNNNTHEIIKNSLINSPLYNGSIKGIGPRYCPSIEDKIIKFPNRNKHQIFLEPEGLFSNEIYPNGISTSLPIKVQKNIINSIKGLEYAKITRPGYAIEYNFFDPKDLYFNLESKHIKGLFLAGQINGTTGYEEAAAQGIIAGINASLLNMNKEYWYPKRNQSYIGVLINDLCNLGTKEPYRMFTSRAEHRLFLREDNSYLRLTEIAYKIGLISPMFWKLFNQKKKHINKLYKYIKKKIIYIKIKKNKKKYKNKIYKKKYYFKELLKKPNFNYKKNIKYTNFFIKFFNLDILKQIEIKIKYDGYIKLNRIELKKNVKNKYFKLPKNLKYDKINGLSKELIKKLKKYKPKFIKQISNISGITPSAITAILIYIKKKYKTLSINI</sequence>
<dbReference type="HAMAP" id="MF_00129">
    <property type="entry name" value="MnmG_GidA"/>
    <property type="match status" value="1"/>
</dbReference>
<keyword evidence="6 12" id="KW-0285">Flavoprotein</keyword>
<feature type="transmembrane region" description="Helical" evidence="13">
    <location>
        <begin position="600"/>
        <end position="618"/>
    </location>
</feature>
<evidence type="ECO:0000256" key="11">
    <source>
        <dbReference type="ARBA" id="ARBA00031800"/>
    </source>
</evidence>
<name>A0A3Q9CP38_9ENTR</name>